<evidence type="ECO:0000259" key="4">
    <source>
        <dbReference type="PROSITE" id="PS51192"/>
    </source>
</evidence>
<dbReference type="Gene3D" id="3.40.50.300">
    <property type="entry name" value="P-loop containing nucleotide triphosphate hydrolases"/>
    <property type="match status" value="1"/>
</dbReference>
<evidence type="ECO:0000313" key="6">
    <source>
        <dbReference type="EMBL" id="MBA8795726.1"/>
    </source>
</evidence>
<feature type="domain" description="Helicase C-terminal" evidence="5">
    <location>
        <begin position="929"/>
        <end position="1086"/>
    </location>
</feature>
<accession>A0A7W3IUX1</accession>
<dbReference type="Gene3D" id="3.40.50.10810">
    <property type="entry name" value="Tandem AAA-ATPase domain"/>
    <property type="match status" value="1"/>
</dbReference>
<dbReference type="InterPro" id="IPR001650">
    <property type="entry name" value="Helicase_C-like"/>
</dbReference>
<reference evidence="6 7" key="1">
    <citation type="submission" date="2020-07" db="EMBL/GenBank/DDBJ databases">
        <title>Sequencing the genomes of 1000 actinobacteria strains.</title>
        <authorList>
            <person name="Klenk H.-P."/>
        </authorList>
    </citation>
    <scope>NUCLEOTIDE SEQUENCE [LARGE SCALE GENOMIC DNA]</scope>
    <source>
        <strain evidence="6 7">DSM 100723</strain>
    </source>
</reference>
<dbReference type="CDD" id="cd18793">
    <property type="entry name" value="SF2_C_SNF"/>
    <property type="match status" value="1"/>
</dbReference>
<feature type="domain" description="Helicase ATP-binding" evidence="4">
    <location>
        <begin position="641"/>
        <end position="805"/>
    </location>
</feature>
<keyword evidence="2" id="KW-0862">Zinc</keyword>
<dbReference type="SUPFAM" id="SSF52540">
    <property type="entry name" value="P-loop containing nucleoside triphosphate hydrolases"/>
    <property type="match status" value="2"/>
</dbReference>
<dbReference type="PROSITE" id="PS51192">
    <property type="entry name" value="HELICASE_ATP_BIND_1"/>
    <property type="match status" value="1"/>
</dbReference>
<gene>
    <name evidence="6" type="ORF">FHX74_003362</name>
</gene>
<keyword evidence="6" id="KW-0067">ATP-binding</keyword>
<protein>
    <submittedName>
        <fullName evidence="6">Superfamily II DNA or RNA helicase</fullName>
    </submittedName>
</protein>
<keyword evidence="1" id="KW-0378">Hydrolase</keyword>
<evidence type="ECO:0000259" key="3">
    <source>
        <dbReference type="PROSITE" id="PS50966"/>
    </source>
</evidence>
<proteinExistence type="predicted"/>
<dbReference type="GO" id="GO:0016787">
    <property type="term" value="F:hydrolase activity"/>
    <property type="evidence" value="ECO:0007669"/>
    <property type="project" value="UniProtKB-KW"/>
</dbReference>
<name>A0A7W3IUX1_9ACTN</name>
<dbReference type="SMART" id="SM00490">
    <property type="entry name" value="HELICc"/>
    <property type="match status" value="1"/>
</dbReference>
<sequence>MNLSYALSDAFVARCVGHEALARGFVYAQQGAVDGLAYDRERHLLTGSVTGSVEKPYAVEVDVNLTGKGLHYGTCSCYIGQNCKHVAAVLLRFRMVLAESRPRPEPAAPAAVRPAWERSLEQLSAFRTTTPVVRDDLALRVEATDRGPDRPLRLRCRPVRRGPSGNWVQDGISWSLLEYDWDSRHDPGQRDLLVQLSRLGRAADRYTYYGRGDWVELSDSTRSVWAVLAELREAGVSLVPAGGRKNATVALVDEPAELSLDLRTITLDGDVELAPLVRIDGVEQGWQRLGLVGHPAHGAALEDERGSLRLVAFTDGLDAALQEWLEQQGSLRVPGTDRDRLLTEYVPRLGRRVPLTSHDRSVPLPELPAPRIGLELRHGAAGEVRLGWSVVYRVGEVVHRLDPVDRADGTTLRDLPAETRGWHRVAEETGLFEHWPRLLNRRGHPEPRPDATLHGLDGARFCAETLPALVAAGVEVSQLGPERDYRRSDSAPVIEFSTVEIEDGGAASDWFDLVVDVKIDGELVPFDLLFTALARGDDHLILETGVFFSLDRPEFAELATLIDEARALQDRERRGLRINVSQQSLWDDLVACGTVGAQAERWRQALRSLEAAGGASDLPPVPSGLKAELRGYQRDGFGWLWGLWNAGVGGILADDMGLGKTVQALALVCAVHEASRESRPPFLVVAPTSVVPNWAAEAARFTPGLRVVTIESSTRKSRRELAETVAEADLVITTYTLLRIDAEHYAALDWSGMVLDEAQFVKNHQAKTYAAIRRLGVEFTVAITGTPLENSLMDLWSMLSLTAPGMFPSPNRFAEFYRTPIERGDNAERVERLARLRHRVAPVMLRRTKELVAAELPAKQEQTLELALHPRHARIYSTHLQRERQKVLGLIEDLEENRFSILASLTLLRQLSLDAALVDDLHDGVPSSKIDLLLEMLPELLGEGHRALVFSQFTGFLQRIADRLDAEGVAYSYLDGSTRNRAAVIEEFTSGRTGVFLISLKAGGFGLNLTEADYCFVCDPWWNPAAEAQAVDRAHRIGQTRPVMVYRLVSQDTIEHKVMELKARKADLFRAVMDADGLPAGALDGDDIRALLDA</sequence>
<feature type="domain" description="SWIM-type" evidence="3">
    <location>
        <begin position="57"/>
        <end position="94"/>
    </location>
</feature>
<dbReference type="InterPro" id="IPR027417">
    <property type="entry name" value="P-loop_NTPase"/>
</dbReference>
<dbReference type="GO" id="GO:0004386">
    <property type="term" value="F:helicase activity"/>
    <property type="evidence" value="ECO:0007669"/>
    <property type="project" value="UniProtKB-KW"/>
</dbReference>
<dbReference type="SMART" id="SM00487">
    <property type="entry name" value="DEXDc"/>
    <property type="match status" value="1"/>
</dbReference>
<dbReference type="InterPro" id="IPR014001">
    <property type="entry name" value="Helicase_ATP-bd"/>
</dbReference>
<keyword evidence="2" id="KW-0863">Zinc-finger</keyword>
<dbReference type="GO" id="GO:0008270">
    <property type="term" value="F:zinc ion binding"/>
    <property type="evidence" value="ECO:0007669"/>
    <property type="project" value="UniProtKB-KW"/>
</dbReference>
<organism evidence="6 7">
    <name type="scientific">Microlunatus kandeliicorticis</name>
    <dbReference type="NCBI Taxonomy" id="1759536"/>
    <lineage>
        <taxon>Bacteria</taxon>
        <taxon>Bacillati</taxon>
        <taxon>Actinomycetota</taxon>
        <taxon>Actinomycetes</taxon>
        <taxon>Propionibacteriales</taxon>
        <taxon>Propionibacteriaceae</taxon>
        <taxon>Microlunatus</taxon>
    </lineage>
</organism>
<keyword evidence="6" id="KW-0547">Nucleotide-binding</keyword>
<dbReference type="InterPro" id="IPR000330">
    <property type="entry name" value="SNF2_N"/>
</dbReference>
<keyword evidence="2" id="KW-0479">Metal-binding</keyword>
<evidence type="ECO:0000256" key="1">
    <source>
        <dbReference type="ARBA" id="ARBA00022801"/>
    </source>
</evidence>
<keyword evidence="7" id="KW-1185">Reference proteome</keyword>
<keyword evidence="6" id="KW-0347">Helicase</keyword>
<evidence type="ECO:0000313" key="7">
    <source>
        <dbReference type="Proteomes" id="UP000523079"/>
    </source>
</evidence>
<dbReference type="GO" id="GO:0005524">
    <property type="term" value="F:ATP binding"/>
    <property type="evidence" value="ECO:0007669"/>
    <property type="project" value="InterPro"/>
</dbReference>
<dbReference type="PROSITE" id="PS50966">
    <property type="entry name" value="ZF_SWIM"/>
    <property type="match status" value="1"/>
</dbReference>
<dbReference type="PANTHER" id="PTHR10799">
    <property type="entry name" value="SNF2/RAD54 HELICASE FAMILY"/>
    <property type="match status" value="1"/>
</dbReference>
<dbReference type="InterPro" id="IPR007527">
    <property type="entry name" value="Znf_SWIM"/>
</dbReference>
<evidence type="ECO:0000256" key="2">
    <source>
        <dbReference type="PROSITE-ProRule" id="PRU00325"/>
    </source>
</evidence>
<dbReference type="EMBL" id="JACGWT010000005">
    <property type="protein sequence ID" value="MBA8795726.1"/>
    <property type="molecule type" value="Genomic_DNA"/>
</dbReference>
<dbReference type="RefSeq" id="WP_182561307.1">
    <property type="nucleotide sequence ID" value="NZ_JACGWT010000005.1"/>
</dbReference>
<dbReference type="InterPro" id="IPR038718">
    <property type="entry name" value="SNF2-like_sf"/>
</dbReference>
<dbReference type="Pfam" id="PF00271">
    <property type="entry name" value="Helicase_C"/>
    <property type="match status" value="1"/>
</dbReference>
<dbReference type="Proteomes" id="UP000523079">
    <property type="component" value="Unassembled WGS sequence"/>
</dbReference>
<dbReference type="AlphaFoldDB" id="A0A7W3IUX1"/>
<dbReference type="InterPro" id="IPR049730">
    <property type="entry name" value="SNF2/RAD54-like_C"/>
</dbReference>
<dbReference type="Pfam" id="PF00176">
    <property type="entry name" value="SNF2-rel_dom"/>
    <property type="match status" value="1"/>
</dbReference>
<dbReference type="PROSITE" id="PS51194">
    <property type="entry name" value="HELICASE_CTER"/>
    <property type="match status" value="1"/>
</dbReference>
<comment type="caution">
    <text evidence="6">The sequence shown here is derived from an EMBL/GenBank/DDBJ whole genome shotgun (WGS) entry which is preliminary data.</text>
</comment>
<evidence type="ECO:0000259" key="5">
    <source>
        <dbReference type="PROSITE" id="PS51194"/>
    </source>
</evidence>